<name>A0A6C0G7G5_9BACL</name>
<keyword evidence="3" id="KW-1185">Reference proteome</keyword>
<dbReference type="PROSITE" id="PS51819">
    <property type="entry name" value="VOC"/>
    <property type="match status" value="1"/>
</dbReference>
<dbReference type="KEGG" id="plyc:GXP70_01665"/>
<dbReference type="AlphaFoldDB" id="A0A6C0G7G5"/>
<accession>A0A6C0G7G5</accession>
<protein>
    <submittedName>
        <fullName evidence="2">VOC family protein</fullName>
    </submittedName>
</protein>
<sequence>MKDDKENRPFKSSIAPWLAVDDAAKAVDFYQAAFGAAELYRLDDGEGRPVIAELAVGEAGFWVQADAGAGIGNGGGPIRFILTVADPDAVFGQAIRAGASEIVPVGEGHGWRIGRLADPFGYHWEVGRRLE</sequence>
<dbReference type="InterPro" id="IPR029068">
    <property type="entry name" value="Glyas_Bleomycin-R_OHBP_Dase"/>
</dbReference>
<dbReference type="Proteomes" id="UP000476064">
    <property type="component" value="Chromosome"/>
</dbReference>
<dbReference type="InterPro" id="IPR037523">
    <property type="entry name" value="VOC_core"/>
</dbReference>
<evidence type="ECO:0000313" key="2">
    <source>
        <dbReference type="EMBL" id="QHT63692.1"/>
    </source>
</evidence>
<proteinExistence type="predicted"/>
<reference evidence="2 3" key="1">
    <citation type="submission" date="2020-01" db="EMBL/GenBank/DDBJ databases">
        <title>Paenibacillus sp. nov., isolated from tomato rhizosphere.</title>
        <authorList>
            <person name="Weon H.-Y."/>
            <person name="Lee S.A."/>
        </authorList>
    </citation>
    <scope>NUCLEOTIDE SEQUENCE [LARGE SCALE GENOMIC DNA]</scope>
    <source>
        <strain evidence="2 3">12200R-189</strain>
    </source>
</reference>
<organism evidence="2 3">
    <name type="scientific">Paenibacillus lycopersici</name>
    <dbReference type="NCBI Taxonomy" id="2704462"/>
    <lineage>
        <taxon>Bacteria</taxon>
        <taxon>Bacillati</taxon>
        <taxon>Bacillota</taxon>
        <taxon>Bacilli</taxon>
        <taxon>Bacillales</taxon>
        <taxon>Paenibacillaceae</taxon>
        <taxon>Paenibacillus</taxon>
    </lineage>
</organism>
<evidence type="ECO:0000313" key="3">
    <source>
        <dbReference type="Proteomes" id="UP000476064"/>
    </source>
</evidence>
<dbReference type="Gene3D" id="3.30.720.110">
    <property type="match status" value="1"/>
</dbReference>
<dbReference type="Gene3D" id="3.30.720.120">
    <property type="match status" value="1"/>
</dbReference>
<dbReference type="SUPFAM" id="SSF54593">
    <property type="entry name" value="Glyoxalase/Bleomycin resistance protein/Dihydroxybiphenyl dioxygenase"/>
    <property type="match status" value="1"/>
</dbReference>
<evidence type="ECO:0000259" key="1">
    <source>
        <dbReference type="PROSITE" id="PS51819"/>
    </source>
</evidence>
<feature type="domain" description="VOC" evidence="1">
    <location>
        <begin position="10"/>
        <end position="129"/>
    </location>
</feature>
<dbReference type="EMBL" id="CP048209">
    <property type="protein sequence ID" value="QHT63692.1"/>
    <property type="molecule type" value="Genomic_DNA"/>
</dbReference>
<dbReference type="InterPro" id="IPR004360">
    <property type="entry name" value="Glyas_Fos-R_dOase_dom"/>
</dbReference>
<dbReference type="Pfam" id="PF00903">
    <property type="entry name" value="Glyoxalase"/>
    <property type="match status" value="1"/>
</dbReference>
<dbReference type="PANTHER" id="PTHR34109">
    <property type="entry name" value="BNAUNNG04460D PROTEIN-RELATED"/>
    <property type="match status" value="1"/>
</dbReference>
<gene>
    <name evidence="2" type="ORF">GXP70_01665</name>
</gene>
<dbReference type="PANTHER" id="PTHR34109:SF1">
    <property type="entry name" value="VOC DOMAIN-CONTAINING PROTEIN"/>
    <property type="match status" value="1"/>
</dbReference>